<dbReference type="EMBL" id="JAVRJZ010000021">
    <property type="protein sequence ID" value="KAK2704751.1"/>
    <property type="molecule type" value="Genomic_DNA"/>
</dbReference>
<organism evidence="1 2">
    <name type="scientific">Artemia franciscana</name>
    <name type="common">Brine shrimp</name>
    <name type="synonym">Artemia sanfranciscana</name>
    <dbReference type="NCBI Taxonomy" id="6661"/>
    <lineage>
        <taxon>Eukaryota</taxon>
        <taxon>Metazoa</taxon>
        <taxon>Ecdysozoa</taxon>
        <taxon>Arthropoda</taxon>
        <taxon>Crustacea</taxon>
        <taxon>Branchiopoda</taxon>
        <taxon>Anostraca</taxon>
        <taxon>Artemiidae</taxon>
        <taxon>Artemia</taxon>
    </lineage>
</organism>
<protein>
    <submittedName>
        <fullName evidence="1">Uncharacterized protein</fullName>
    </submittedName>
</protein>
<accession>A0AA88HC42</accession>
<evidence type="ECO:0000313" key="2">
    <source>
        <dbReference type="Proteomes" id="UP001187531"/>
    </source>
</evidence>
<proteinExistence type="predicted"/>
<keyword evidence="2" id="KW-1185">Reference proteome</keyword>
<dbReference type="AlphaFoldDB" id="A0AA88HC42"/>
<comment type="caution">
    <text evidence="1">The sequence shown here is derived from an EMBL/GenBank/DDBJ whole genome shotgun (WGS) entry which is preliminary data.</text>
</comment>
<dbReference type="Proteomes" id="UP001187531">
    <property type="component" value="Unassembled WGS sequence"/>
</dbReference>
<evidence type="ECO:0000313" key="1">
    <source>
        <dbReference type="EMBL" id="KAK2704751.1"/>
    </source>
</evidence>
<reference evidence="1" key="1">
    <citation type="submission" date="2023-07" db="EMBL/GenBank/DDBJ databases">
        <title>Chromosome-level genome assembly of Artemia franciscana.</title>
        <authorList>
            <person name="Jo E."/>
        </authorList>
    </citation>
    <scope>NUCLEOTIDE SEQUENCE</scope>
    <source>
        <tissue evidence="1">Whole body</tissue>
    </source>
</reference>
<gene>
    <name evidence="1" type="ORF">QYM36_016964</name>
</gene>
<sequence length="89" mass="10579">MVIGIVNGEHEAILRGTAIYEELLFTRRLVRRKQNFHLLSSDYERNKCMDLNPYAESETKFKTKEKLTLDEKKSKVDEKMIKIDENKEM</sequence>
<name>A0AA88HC42_ARTSF</name>